<proteinExistence type="predicted"/>
<comment type="caution">
    <text evidence="1">The sequence shown here is derived from an EMBL/GenBank/DDBJ whole genome shotgun (WGS) entry which is preliminary data.</text>
</comment>
<name>A0ABU2K6U6_9ACTN</name>
<evidence type="ECO:0000313" key="1">
    <source>
        <dbReference type="EMBL" id="MDT0275909.1"/>
    </source>
</evidence>
<dbReference type="RefSeq" id="WP_311344732.1">
    <property type="nucleotide sequence ID" value="NZ_JAVREI010000004.1"/>
</dbReference>
<dbReference type="EMBL" id="JAVREI010000004">
    <property type="protein sequence ID" value="MDT0275909.1"/>
    <property type="molecule type" value="Genomic_DNA"/>
</dbReference>
<sequence>MHRNRANPPDATLREVRLRTDDGPLDPVVDVISRAEIEEMLEGYRHLTGYWQRTLA</sequence>
<dbReference type="Proteomes" id="UP001183222">
    <property type="component" value="Unassembled WGS sequence"/>
</dbReference>
<accession>A0ABU2K6U6</accession>
<evidence type="ECO:0000313" key="2">
    <source>
        <dbReference type="Proteomes" id="UP001183222"/>
    </source>
</evidence>
<gene>
    <name evidence="1" type="ORF">RM425_08335</name>
</gene>
<organism evidence="1 2">
    <name type="scientific">Blastococcus goldschmidtiae</name>
    <dbReference type="NCBI Taxonomy" id="3075546"/>
    <lineage>
        <taxon>Bacteria</taxon>
        <taxon>Bacillati</taxon>
        <taxon>Actinomycetota</taxon>
        <taxon>Actinomycetes</taxon>
        <taxon>Geodermatophilales</taxon>
        <taxon>Geodermatophilaceae</taxon>
        <taxon>Blastococcus</taxon>
    </lineage>
</organism>
<protein>
    <submittedName>
        <fullName evidence="1">Uncharacterized protein</fullName>
    </submittedName>
</protein>
<keyword evidence="2" id="KW-1185">Reference proteome</keyword>
<reference evidence="2" key="1">
    <citation type="submission" date="2023-07" db="EMBL/GenBank/DDBJ databases">
        <title>30 novel species of actinomycetes from the DSMZ collection.</title>
        <authorList>
            <person name="Nouioui I."/>
        </authorList>
    </citation>
    <scope>NUCLEOTIDE SEQUENCE [LARGE SCALE GENOMIC DNA]</scope>
    <source>
        <strain evidence="2">DSM 46792</strain>
    </source>
</reference>